<gene>
    <name evidence="1" type="ORF">S12H4_43263</name>
</gene>
<name>X1VH34_9ZZZZ</name>
<feature type="non-terminal residue" evidence="1">
    <location>
        <position position="259"/>
    </location>
</feature>
<dbReference type="Gene3D" id="2.60.120.260">
    <property type="entry name" value="Galactose-binding domain-like"/>
    <property type="match status" value="1"/>
</dbReference>
<proteinExistence type="predicted"/>
<sequence length="259" mass="28191">FRVTDPAKVQSLKLTVSYHGGAAVYLNGKEVARGHLATGAKLAEAYPVEAFVGPDGKLMVFGRVGRKRVMPTEEDSRRMALRRRTLEVKFPTQLLRKGVNVLALEIVRAPYHKVVDEQKTQNWDGAPLYNLRWNTCQLLEARLTSTTAEGVEPNLAGHTAGLQVWNSSVLRTDFALDSGDPCEVLQPITLATARNGISSDKVVIGSSKPIRALKATPSELRGAGGTIPASALRVRYAAPGPAQYGVYEYTYGFGEGRIR</sequence>
<accession>X1VH34</accession>
<reference evidence="1" key="1">
    <citation type="journal article" date="2014" name="Front. Microbiol.">
        <title>High frequency of phylogenetically diverse reductive dehalogenase-homologous genes in deep subseafloor sedimentary metagenomes.</title>
        <authorList>
            <person name="Kawai M."/>
            <person name="Futagami T."/>
            <person name="Toyoda A."/>
            <person name="Takaki Y."/>
            <person name="Nishi S."/>
            <person name="Hori S."/>
            <person name="Arai W."/>
            <person name="Tsubouchi T."/>
            <person name="Morono Y."/>
            <person name="Uchiyama I."/>
            <person name="Ito T."/>
            <person name="Fujiyama A."/>
            <person name="Inagaki F."/>
            <person name="Takami H."/>
        </authorList>
    </citation>
    <scope>NUCLEOTIDE SEQUENCE</scope>
    <source>
        <strain evidence="1">Expedition CK06-06</strain>
    </source>
</reference>
<dbReference type="AlphaFoldDB" id="X1VH34"/>
<feature type="non-terminal residue" evidence="1">
    <location>
        <position position="1"/>
    </location>
</feature>
<comment type="caution">
    <text evidence="1">The sequence shown here is derived from an EMBL/GenBank/DDBJ whole genome shotgun (WGS) entry which is preliminary data.</text>
</comment>
<dbReference type="EMBL" id="BARW01026540">
    <property type="protein sequence ID" value="GAJ06570.1"/>
    <property type="molecule type" value="Genomic_DNA"/>
</dbReference>
<organism evidence="1">
    <name type="scientific">marine sediment metagenome</name>
    <dbReference type="NCBI Taxonomy" id="412755"/>
    <lineage>
        <taxon>unclassified sequences</taxon>
        <taxon>metagenomes</taxon>
        <taxon>ecological metagenomes</taxon>
    </lineage>
</organism>
<protein>
    <submittedName>
        <fullName evidence="1">Uncharacterized protein</fullName>
    </submittedName>
</protein>
<evidence type="ECO:0000313" key="1">
    <source>
        <dbReference type="EMBL" id="GAJ06570.1"/>
    </source>
</evidence>